<gene>
    <name evidence="6" type="ORF">SLEP1_g24754</name>
</gene>
<dbReference type="Pfam" id="PF21729">
    <property type="entry name" value="IRX15_IRX15L_GXM"/>
    <property type="match status" value="1"/>
</dbReference>
<dbReference type="AlphaFoldDB" id="A0AAV5JGV7"/>
<dbReference type="GO" id="GO:0000139">
    <property type="term" value="C:Golgi membrane"/>
    <property type="evidence" value="ECO:0007669"/>
    <property type="project" value="UniProtKB-SubCell"/>
</dbReference>
<evidence type="ECO:0000313" key="6">
    <source>
        <dbReference type="EMBL" id="GKV13774.1"/>
    </source>
</evidence>
<evidence type="ECO:0000256" key="3">
    <source>
        <dbReference type="ARBA" id="ARBA00022989"/>
    </source>
</evidence>
<reference evidence="6 7" key="1">
    <citation type="journal article" date="2021" name="Commun. Biol.">
        <title>The genome of Shorea leprosula (Dipterocarpaceae) highlights the ecological relevance of drought in aseasonal tropical rainforests.</title>
        <authorList>
            <person name="Ng K.K.S."/>
            <person name="Kobayashi M.J."/>
            <person name="Fawcett J.A."/>
            <person name="Hatakeyama M."/>
            <person name="Paape T."/>
            <person name="Ng C.H."/>
            <person name="Ang C.C."/>
            <person name="Tnah L.H."/>
            <person name="Lee C.T."/>
            <person name="Nishiyama T."/>
            <person name="Sese J."/>
            <person name="O'Brien M.J."/>
            <person name="Copetti D."/>
            <person name="Mohd Noor M.I."/>
            <person name="Ong R.C."/>
            <person name="Putra M."/>
            <person name="Sireger I.Z."/>
            <person name="Indrioko S."/>
            <person name="Kosugi Y."/>
            <person name="Izuno A."/>
            <person name="Isagi Y."/>
            <person name="Lee S.L."/>
            <person name="Shimizu K.K."/>
        </authorList>
    </citation>
    <scope>NUCLEOTIDE SEQUENCE [LARGE SCALE GENOMIC DNA]</scope>
    <source>
        <strain evidence="6">214</strain>
    </source>
</reference>
<keyword evidence="4" id="KW-0333">Golgi apparatus</keyword>
<organism evidence="6 7">
    <name type="scientific">Rubroshorea leprosula</name>
    <dbReference type="NCBI Taxonomy" id="152421"/>
    <lineage>
        <taxon>Eukaryota</taxon>
        <taxon>Viridiplantae</taxon>
        <taxon>Streptophyta</taxon>
        <taxon>Embryophyta</taxon>
        <taxon>Tracheophyta</taxon>
        <taxon>Spermatophyta</taxon>
        <taxon>Magnoliopsida</taxon>
        <taxon>eudicotyledons</taxon>
        <taxon>Gunneridae</taxon>
        <taxon>Pentapetalae</taxon>
        <taxon>rosids</taxon>
        <taxon>malvids</taxon>
        <taxon>Malvales</taxon>
        <taxon>Dipterocarpaceae</taxon>
        <taxon>Rubroshorea</taxon>
    </lineage>
</organism>
<comment type="caution">
    <text evidence="6">The sequence shown here is derived from an EMBL/GenBank/DDBJ whole genome shotgun (WGS) entry which is preliminary data.</text>
</comment>
<evidence type="ECO:0000256" key="2">
    <source>
        <dbReference type="ARBA" id="ARBA00022692"/>
    </source>
</evidence>
<keyword evidence="3" id="KW-1133">Transmembrane helix</keyword>
<dbReference type="EMBL" id="BPVZ01000039">
    <property type="protein sequence ID" value="GKV13774.1"/>
    <property type="molecule type" value="Genomic_DNA"/>
</dbReference>
<evidence type="ECO:0000313" key="7">
    <source>
        <dbReference type="Proteomes" id="UP001054252"/>
    </source>
</evidence>
<keyword evidence="5" id="KW-0472">Membrane</keyword>
<evidence type="ECO:0000256" key="4">
    <source>
        <dbReference type="ARBA" id="ARBA00023034"/>
    </source>
</evidence>
<accession>A0AAV5JGV7</accession>
<sequence>MPPEVPHSCPLLTPLVQFSTLASPSSPKSSKRNRRMRAPGKKLIPVLILVLSSLSIVRLAKIAFNTWSPPQVFTLLPSSQNNCSSPSACKEGPSVTHRPPKPSATETALTTKEFLLLSNLITQKLPCNLLVFGLEPQYLNLAALNAGGITLFLEDNPDKISEIKENSNATRVYKVEYKTAAKKAYKLLKQARQNSACAPSLRPLQQETCKLALRNLPPQVYKTKWDVVVVDGPAGDGPEAPGRMATIYTAGLLARAGNATDVLVHNVDRTIEKWFSWEFLCEENLVSAKGRLWTFRITGQSNSTRFCSGKTVEII</sequence>
<proteinExistence type="predicted"/>
<name>A0AAV5JGV7_9ROSI</name>
<dbReference type="NCBIfam" id="TIGR01627">
    <property type="entry name" value="A_thal_3515"/>
    <property type="match status" value="1"/>
</dbReference>
<keyword evidence="2" id="KW-0812">Transmembrane</keyword>
<evidence type="ECO:0008006" key="8">
    <source>
        <dbReference type="Google" id="ProtNLM"/>
    </source>
</evidence>
<evidence type="ECO:0000256" key="5">
    <source>
        <dbReference type="ARBA" id="ARBA00023136"/>
    </source>
</evidence>
<evidence type="ECO:0000256" key="1">
    <source>
        <dbReference type="ARBA" id="ARBA00004194"/>
    </source>
</evidence>
<dbReference type="GO" id="GO:0045492">
    <property type="term" value="P:xylan biosynthetic process"/>
    <property type="evidence" value="ECO:0007669"/>
    <property type="project" value="InterPro"/>
</dbReference>
<dbReference type="PANTHER" id="PTHR31444">
    <property type="entry name" value="OS11G0490100 PROTEIN"/>
    <property type="match status" value="1"/>
</dbReference>
<keyword evidence="7" id="KW-1185">Reference proteome</keyword>
<protein>
    <recommendedName>
        <fullName evidence="8">Polysaccharide biosynthesis domain-containing protein</fullName>
    </recommendedName>
</protein>
<comment type="subcellular location">
    <subcellularLocation>
        <location evidence="1">Golgi apparatus membrane</location>
        <topology evidence="1">Single-pass membrane protein</topology>
    </subcellularLocation>
</comment>
<dbReference type="InterPro" id="IPR006514">
    <property type="entry name" value="IRX15/GXM/AGM"/>
</dbReference>
<dbReference type="Proteomes" id="UP001054252">
    <property type="component" value="Unassembled WGS sequence"/>
</dbReference>